<evidence type="ECO:0000313" key="2">
    <source>
        <dbReference type="EMBL" id="PHI29348.1"/>
    </source>
</evidence>
<feature type="transmembrane region" description="Helical" evidence="1">
    <location>
        <begin position="12"/>
        <end position="30"/>
    </location>
</feature>
<keyword evidence="1" id="KW-0812">Transmembrane</keyword>
<reference evidence="4" key="2">
    <citation type="submission" date="2017-09" db="EMBL/GenBank/DDBJ databases">
        <title>FDA dAtabase for Regulatory Grade micrObial Sequences (FDA-ARGOS): Supporting development and validation of Infectious Disease Dx tests.</title>
        <authorList>
            <person name="Minogue T."/>
            <person name="Wolcott M."/>
            <person name="Wasieloski L."/>
            <person name="Aguilar W."/>
            <person name="Moore D."/>
            <person name="Tallon L."/>
            <person name="Sadzewicz L."/>
            <person name="Ott S."/>
            <person name="Zhao X."/>
            <person name="Nagaraj S."/>
            <person name="Vavikolanu K."/>
            <person name="Aluvathingal J."/>
            <person name="Nadendla S."/>
            <person name="Sichtig H."/>
        </authorList>
    </citation>
    <scope>NUCLEOTIDE SEQUENCE [LARGE SCALE GENOMIC DNA]</scope>
    <source>
        <strain evidence="4">FDAARGOS_387</strain>
    </source>
</reference>
<protein>
    <submittedName>
        <fullName evidence="2">DUF459 domain-containing protein</fullName>
    </submittedName>
    <submittedName>
        <fullName evidence="3">Protein of uncharacterized function (DUF459)</fullName>
    </submittedName>
</protein>
<dbReference type="Gene3D" id="3.40.50.1110">
    <property type="entry name" value="SGNH hydrolase"/>
    <property type="match status" value="1"/>
</dbReference>
<accession>A0A2C6DGC8</accession>
<dbReference type="InterPro" id="IPR036514">
    <property type="entry name" value="SGNH_hydro_sf"/>
</dbReference>
<dbReference type="EMBL" id="PDDX01000001">
    <property type="protein sequence ID" value="PHI29348.1"/>
    <property type="molecule type" value="Genomic_DNA"/>
</dbReference>
<dbReference type="SUPFAM" id="SSF52266">
    <property type="entry name" value="SGNH hydrolase"/>
    <property type="match status" value="1"/>
</dbReference>
<dbReference type="GO" id="GO:0016788">
    <property type="term" value="F:hydrolase activity, acting on ester bonds"/>
    <property type="evidence" value="ECO:0007669"/>
    <property type="project" value="UniProtKB-ARBA"/>
</dbReference>
<dbReference type="EMBL" id="CAADJA010000002">
    <property type="protein sequence ID" value="VFS47586.1"/>
    <property type="molecule type" value="Genomic_DNA"/>
</dbReference>
<gene>
    <name evidence="2" type="ORF">CRN84_08420</name>
    <name evidence="3" type="ORF">NCTC12282_02524</name>
</gene>
<organism evidence="2 4">
    <name type="scientific">Budvicia aquatica</name>
    <dbReference type="NCBI Taxonomy" id="82979"/>
    <lineage>
        <taxon>Bacteria</taxon>
        <taxon>Pseudomonadati</taxon>
        <taxon>Pseudomonadota</taxon>
        <taxon>Gammaproteobacteria</taxon>
        <taxon>Enterobacterales</taxon>
        <taxon>Budviciaceae</taxon>
        <taxon>Budvicia</taxon>
    </lineage>
</organism>
<dbReference type="RefSeq" id="WP_029094857.1">
    <property type="nucleotide sequence ID" value="NZ_BRLG01000007.1"/>
</dbReference>
<evidence type="ECO:0000256" key="1">
    <source>
        <dbReference type="SAM" id="Phobius"/>
    </source>
</evidence>
<reference evidence="3 5" key="3">
    <citation type="submission" date="2019-03" db="EMBL/GenBank/DDBJ databases">
        <authorList>
            <consortium name="Pathogen Informatics"/>
        </authorList>
    </citation>
    <scope>NUCLEOTIDE SEQUENCE [LARGE SCALE GENOMIC DNA]</scope>
    <source>
        <strain evidence="3 5">NCTC12282</strain>
    </source>
</reference>
<dbReference type="Proteomes" id="UP000224974">
    <property type="component" value="Unassembled WGS sequence"/>
</dbReference>
<evidence type="ECO:0000313" key="3">
    <source>
        <dbReference type="EMBL" id="VFS47586.1"/>
    </source>
</evidence>
<dbReference type="OrthoDB" id="445620at2"/>
<evidence type="ECO:0000313" key="5">
    <source>
        <dbReference type="Proteomes" id="UP000373449"/>
    </source>
</evidence>
<reference evidence="2" key="1">
    <citation type="submission" date="2017-09" db="EMBL/GenBank/DDBJ databases">
        <title>FDA dAtabase for Regulatory Grade micrObial Sequences (FDA-ARGOS): Supporting development and validation of Infectious Disease Dx tests.</title>
        <authorList>
            <person name="Minogue T."/>
            <person name="Wolcott M."/>
            <person name="Wasieloski L."/>
            <person name="Aguilar W."/>
            <person name="Moore D."/>
            <person name="Tallon L.J."/>
            <person name="Sadzewicz L."/>
            <person name="Ott S."/>
            <person name="Zhao X."/>
            <person name="Nagaraj S."/>
            <person name="Vavikolanu K."/>
            <person name="Aluvathingal J."/>
            <person name="Nadendla S."/>
            <person name="Sichtig H."/>
        </authorList>
    </citation>
    <scope>NUCLEOTIDE SEQUENCE</scope>
    <source>
        <strain evidence="2">FDAARGOS_387</strain>
    </source>
</reference>
<dbReference type="CDD" id="cd01829">
    <property type="entry name" value="SGNH_hydrolase_peri2"/>
    <property type="match status" value="1"/>
</dbReference>
<dbReference type="Proteomes" id="UP000373449">
    <property type="component" value="Unassembled WGS sequence"/>
</dbReference>
<keyword evidence="1" id="KW-0472">Membrane</keyword>
<name>A0A2C6DGC8_9GAMM</name>
<keyword evidence="1" id="KW-1133">Transmembrane helix</keyword>
<dbReference type="InterPro" id="IPR007407">
    <property type="entry name" value="DUF459"/>
</dbReference>
<keyword evidence="4" id="KW-1185">Reference proteome</keyword>
<evidence type="ECO:0000313" key="4">
    <source>
        <dbReference type="Proteomes" id="UP000224974"/>
    </source>
</evidence>
<dbReference type="STRING" id="1111728.GCA_000427805_02133"/>
<sequence>MPTSNYGDVLGRAYKVVYILLVTAVGLVWLNQQSLSLYWQQQFHQQSPWSRLENPLWTSGGRLTNAFSAAKQTFIVTLRGDTLTDSAEAPGDSDNQQETAPPHAELQLSDIGCQWDAAEKRENLFYPIPKFANLMALTEERDSALISEPDIANLGTDALVENTNRIIPGQPITLQPQSKVLFVGDSMMQGVAPYMMKSLTTNYSIKSINLSKQSTGLAYPGFFNWPKTIADTLEKNPDIHLMVVFLGPNDPWDMPPKKGAKFYKFKSEEWEQLYRSRIEDILAQARLRNVNVIWVGPPNMRKKALSDGINYLNNLYQSEVNLAEQLYIPVNDIFKYQDQAYSDYLEIDDRKVKLRSDDGTHFTPMGQKMIAERILSFVMVDKPTEEETKLAENK</sequence>
<proteinExistence type="predicted"/>
<dbReference type="Pfam" id="PF04311">
    <property type="entry name" value="DUF459"/>
    <property type="match status" value="1"/>
</dbReference>
<dbReference type="AlphaFoldDB" id="A0A2C6DGC8"/>